<protein>
    <submittedName>
        <fullName evidence="2">Uncharacterized protein</fullName>
    </submittedName>
</protein>
<organism evidence="2 3">
    <name type="scientific">Sclerotinia nivalis</name>
    <dbReference type="NCBI Taxonomy" id="352851"/>
    <lineage>
        <taxon>Eukaryota</taxon>
        <taxon>Fungi</taxon>
        <taxon>Dikarya</taxon>
        <taxon>Ascomycota</taxon>
        <taxon>Pezizomycotina</taxon>
        <taxon>Leotiomycetes</taxon>
        <taxon>Helotiales</taxon>
        <taxon>Sclerotiniaceae</taxon>
        <taxon>Sclerotinia</taxon>
    </lineage>
</organism>
<reference evidence="2" key="1">
    <citation type="submission" date="2022-11" db="EMBL/GenBank/DDBJ databases">
        <title>Genome Resource of Sclerotinia nivalis Strain SnTB1, a Plant Pathogen Isolated from American Ginseng.</title>
        <authorList>
            <person name="Fan S."/>
        </authorList>
    </citation>
    <scope>NUCLEOTIDE SEQUENCE</scope>
    <source>
        <strain evidence="2">SnTB1</strain>
    </source>
</reference>
<evidence type="ECO:0000313" key="2">
    <source>
        <dbReference type="EMBL" id="KAJ8060090.1"/>
    </source>
</evidence>
<evidence type="ECO:0000313" key="3">
    <source>
        <dbReference type="Proteomes" id="UP001152300"/>
    </source>
</evidence>
<keyword evidence="3" id="KW-1185">Reference proteome</keyword>
<feature type="region of interest" description="Disordered" evidence="1">
    <location>
        <begin position="25"/>
        <end position="49"/>
    </location>
</feature>
<accession>A0A9X0DF14</accession>
<sequence length="82" mass="8293">MSAHNSSSCASAPSSPPVLIASSFGSSSFSSTTTPQSPSPSPSPQYDATVVTAREVFPTINPSSPLALYAGIPSNWNHAGVL</sequence>
<comment type="caution">
    <text evidence="2">The sequence shown here is derived from an EMBL/GenBank/DDBJ whole genome shotgun (WGS) entry which is preliminary data.</text>
</comment>
<name>A0A9X0DF14_9HELO</name>
<proteinExistence type="predicted"/>
<evidence type="ECO:0000256" key="1">
    <source>
        <dbReference type="SAM" id="MobiDB-lite"/>
    </source>
</evidence>
<dbReference type="AlphaFoldDB" id="A0A9X0DF14"/>
<dbReference type="EMBL" id="JAPEIS010000014">
    <property type="protein sequence ID" value="KAJ8060090.1"/>
    <property type="molecule type" value="Genomic_DNA"/>
</dbReference>
<gene>
    <name evidence="2" type="ORF">OCU04_011700</name>
</gene>
<dbReference type="Proteomes" id="UP001152300">
    <property type="component" value="Unassembled WGS sequence"/>
</dbReference>
<feature type="compositionally biased region" description="Low complexity" evidence="1">
    <location>
        <begin position="25"/>
        <end position="36"/>
    </location>
</feature>